<dbReference type="InterPro" id="IPR021994">
    <property type="entry name" value="DUF3592"/>
</dbReference>
<feature type="transmembrane region" description="Helical" evidence="1">
    <location>
        <begin position="20"/>
        <end position="42"/>
    </location>
</feature>
<keyword evidence="1" id="KW-0472">Membrane</keyword>
<reference evidence="3 4" key="1">
    <citation type="submission" date="2017-09" db="EMBL/GenBank/DDBJ databases">
        <authorList>
            <person name="Ehlers B."/>
            <person name="Leendertz F.H."/>
        </authorList>
    </citation>
    <scope>NUCLEOTIDE SEQUENCE [LARGE SCALE GENOMIC DNA]</scope>
    <source>
        <strain evidence="3 4">CGMCC 1.10978</strain>
    </source>
</reference>
<evidence type="ECO:0000259" key="2">
    <source>
        <dbReference type="Pfam" id="PF12158"/>
    </source>
</evidence>
<keyword evidence="1" id="KW-1133">Transmembrane helix</keyword>
<evidence type="ECO:0000313" key="4">
    <source>
        <dbReference type="Proteomes" id="UP000219374"/>
    </source>
</evidence>
<dbReference type="Proteomes" id="UP000219374">
    <property type="component" value="Unassembled WGS sequence"/>
</dbReference>
<feature type="domain" description="DUF3592" evidence="2">
    <location>
        <begin position="55"/>
        <end position="123"/>
    </location>
</feature>
<gene>
    <name evidence="3" type="ORF">SAMN06296416_101857</name>
</gene>
<proteinExistence type="predicted"/>
<sequence length="176" mass="19062">MINIPVSDATHASIGKISRFLCFAAFLIFAALLSYSAIGGYFRSNAILKDHSLVTAPVTLQDIEEKSGRKGRKSYTYHFSYAFEAGGQARRGEFSTSEGNSIPYMDEGATVEVAYSNADPSRFERLQRLQNQSGLGGMLVRLAVALPVSALLAFIAHLLIVGRLFVARPKPAEATA</sequence>
<organism evidence="3 4">
    <name type="scientific">Pseudoxanthomonas wuyuanensis</name>
    <dbReference type="NCBI Taxonomy" id="1073196"/>
    <lineage>
        <taxon>Bacteria</taxon>
        <taxon>Pseudomonadati</taxon>
        <taxon>Pseudomonadota</taxon>
        <taxon>Gammaproteobacteria</taxon>
        <taxon>Lysobacterales</taxon>
        <taxon>Lysobacteraceae</taxon>
        <taxon>Pseudoxanthomonas</taxon>
    </lineage>
</organism>
<protein>
    <recommendedName>
        <fullName evidence="2">DUF3592 domain-containing protein</fullName>
    </recommendedName>
</protein>
<name>A0A286CZD9_9GAMM</name>
<evidence type="ECO:0000256" key="1">
    <source>
        <dbReference type="SAM" id="Phobius"/>
    </source>
</evidence>
<dbReference type="AlphaFoldDB" id="A0A286CZD9"/>
<keyword evidence="4" id="KW-1185">Reference proteome</keyword>
<dbReference type="EMBL" id="OCND01000001">
    <property type="protein sequence ID" value="SOD51757.1"/>
    <property type="molecule type" value="Genomic_DNA"/>
</dbReference>
<dbReference type="OrthoDB" id="6039336at2"/>
<dbReference type="RefSeq" id="WP_097120590.1">
    <property type="nucleotide sequence ID" value="NZ_OCND01000001.1"/>
</dbReference>
<dbReference type="Pfam" id="PF12158">
    <property type="entry name" value="DUF3592"/>
    <property type="match status" value="1"/>
</dbReference>
<accession>A0A286CZD9</accession>
<keyword evidence="1" id="KW-0812">Transmembrane</keyword>
<evidence type="ECO:0000313" key="3">
    <source>
        <dbReference type="EMBL" id="SOD51757.1"/>
    </source>
</evidence>
<feature type="transmembrane region" description="Helical" evidence="1">
    <location>
        <begin position="138"/>
        <end position="161"/>
    </location>
</feature>